<dbReference type="EMBL" id="JAKMUV010000001">
    <property type="protein sequence ID" value="MCZ9304096.1"/>
    <property type="molecule type" value="Genomic_DNA"/>
</dbReference>
<keyword evidence="1" id="KW-0472">Membrane</keyword>
<dbReference type="GeneID" id="301812069"/>
<accession>A0A9X3M5E2</accession>
<organism evidence="2 3">
    <name type="scientific">Corynebacterium macclintockiae</name>
    <dbReference type="NCBI Taxonomy" id="2913501"/>
    <lineage>
        <taxon>Bacteria</taxon>
        <taxon>Bacillati</taxon>
        <taxon>Actinomycetota</taxon>
        <taxon>Actinomycetes</taxon>
        <taxon>Mycobacteriales</taxon>
        <taxon>Corynebacteriaceae</taxon>
        <taxon>Corynebacterium</taxon>
    </lineage>
</organism>
<proteinExistence type="predicted"/>
<reference evidence="2" key="1">
    <citation type="submission" date="2022-02" db="EMBL/GenBank/DDBJ databases">
        <title>Corynebacterium sp. from urogenital microbiome.</title>
        <authorList>
            <person name="Cappelli E.A."/>
            <person name="Ribeiro T.G."/>
            <person name="Peixe L."/>
        </authorList>
    </citation>
    <scope>NUCLEOTIDE SEQUENCE</scope>
    <source>
        <strain evidence="2">C9Ua_112</strain>
    </source>
</reference>
<evidence type="ECO:0000313" key="2">
    <source>
        <dbReference type="EMBL" id="MCZ9304096.1"/>
    </source>
</evidence>
<comment type="caution">
    <text evidence="2">The sequence shown here is derived from an EMBL/GenBank/DDBJ whole genome shotgun (WGS) entry which is preliminary data.</text>
</comment>
<keyword evidence="1" id="KW-1133">Transmembrane helix</keyword>
<sequence length="218" mass="22861">MLHAVSFALADSVNVLLIGVLFAIAVMHPKPRRYATIAAVLVAGDWCGVFLLSLVTLLLFNGIEDAVQAALASPIFGLVLIAIGLLSIFLTLRGGDPAPMINRLARPLRRASLGTFLSGMVLGLVQSATSAPFFAGLAYLSTVEISAAGKYLTVFLYASLALSLPALSALALGIVLRKPESGLAVFIDGLRHRKEQMVALAGYVVAAMLIVLGLLSIF</sequence>
<feature type="transmembrane region" description="Helical" evidence="1">
    <location>
        <begin position="113"/>
        <end position="134"/>
    </location>
</feature>
<feature type="transmembrane region" description="Helical" evidence="1">
    <location>
        <begin position="154"/>
        <end position="176"/>
    </location>
</feature>
<name>A0A9X3M5E2_9CORY</name>
<dbReference type="RefSeq" id="WP_034970916.1">
    <property type="nucleotide sequence ID" value="NZ_JAKMUV010000001.1"/>
</dbReference>
<evidence type="ECO:0000256" key="1">
    <source>
        <dbReference type="SAM" id="Phobius"/>
    </source>
</evidence>
<gene>
    <name evidence="2" type="ORF">L8U58_00830</name>
</gene>
<feature type="transmembrane region" description="Helical" evidence="1">
    <location>
        <begin position="66"/>
        <end position="92"/>
    </location>
</feature>
<feature type="transmembrane region" description="Helical" evidence="1">
    <location>
        <begin position="197"/>
        <end position="217"/>
    </location>
</feature>
<feature type="transmembrane region" description="Helical" evidence="1">
    <location>
        <begin position="34"/>
        <end position="60"/>
    </location>
</feature>
<dbReference type="AlphaFoldDB" id="A0A9X3M5E2"/>
<keyword evidence="1" id="KW-0812">Transmembrane</keyword>
<evidence type="ECO:0008006" key="4">
    <source>
        <dbReference type="Google" id="ProtNLM"/>
    </source>
</evidence>
<dbReference type="Proteomes" id="UP001146505">
    <property type="component" value="Unassembled WGS sequence"/>
</dbReference>
<evidence type="ECO:0000313" key="3">
    <source>
        <dbReference type="Proteomes" id="UP001146505"/>
    </source>
</evidence>
<keyword evidence="3" id="KW-1185">Reference proteome</keyword>
<feature type="transmembrane region" description="Helical" evidence="1">
    <location>
        <begin position="6"/>
        <end position="27"/>
    </location>
</feature>
<protein>
    <recommendedName>
        <fullName evidence="4">GAP family protein</fullName>
    </recommendedName>
</protein>